<feature type="transmembrane region" description="Helical" evidence="7">
    <location>
        <begin position="89"/>
        <end position="107"/>
    </location>
</feature>
<reference evidence="9" key="4">
    <citation type="submission" date="2019-03" db="UniProtKB">
        <authorList>
            <consortium name="EnsemblPlants"/>
        </authorList>
    </citation>
    <scope>IDENTIFICATION</scope>
</reference>
<dbReference type="InterPro" id="IPR027469">
    <property type="entry name" value="Cation_efflux_TMD_sf"/>
</dbReference>
<feature type="transmembrane region" description="Helical" evidence="7">
    <location>
        <begin position="113"/>
        <end position="135"/>
    </location>
</feature>
<evidence type="ECO:0000256" key="4">
    <source>
        <dbReference type="ARBA" id="ARBA00022989"/>
    </source>
</evidence>
<dbReference type="GO" id="GO:0005774">
    <property type="term" value="C:vacuolar membrane"/>
    <property type="evidence" value="ECO:0007669"/>
    <property type="project" value="UniProtKB-SubCell"/>
</dbReference>
<dbReference type="PANTHER" id="PTHR45755">
    <property type="match status" value="1"/>
</dbReference>
<evidence type="ECO:0000259" key="8">
    <source>
        <dbReference type="Pfam" id="PF01545"/>
    </source>
</evidence>
<feature type="compositionally biased region" description="Pro residues" evidence="6">
    <location>
        <begin position="56"/>
        <end position="66"/>
    </location>
</feature>
<feature type="region of interest" description="Disordered" evidence="6">
    <location>
        <begin position="1"/>
        <end position="82"/>
    </location>
</feature>
<comment type="subcellular location">
    <subcellularLocation>
        <location evidence="1">Membrane</location>
        <topology evidence="1">Multi-pass membrane protein</topology>
    </subcellularLocation>
</comment>
<dbReference type="EnsemblPlants" id="AET6Gv21015900.7">
    <property type="protein sequence ID" value="AET6Gv21015900.7"/>
    <property type="gene ID" value="AET6Gv21015900"/>
</dbReference>
<keyword evidence="2" id="KW-0813">Transport</keyword>
<evidence type="ECO:0000313" key="9">
    <source>
        <dbReference type="EnsemblPlants" id="AET6Gv21015900.7"/>
    </source>
</evidence>
<evidence type="ECO:0000256" key="7">
    <source>
        <dbReference type="SAM" id="Phobius"/>
    </source>
</evidence>
<dbReference type="Gene3D" id="1.20.1510.10">
    <property type="entry name" value="Cation efflux protein transmembrane domain"/>
    <property type="match status" value="1"/>
</dbReference>
<accession>A0A453Q846</accession>
<feature type="domain" description="Cation efflux protein transmembrane" evidence="8">
    <location>
        <begin position="89"/>
        <end position="165"/>
    </location>
</feature>
<dbReference type="Gramene" id="AET6Gv21015900.7">
    <property type="protein sequence ID" value="AET6Gv21015900.7"/>
    <property type="gene ID" value="AET6Gv21015900"/>
</dbReference>
<keyword evidence="3 7" id="KW-0812">Transmembrane</keyword>
<dbReference type="PANTHER" id="PTHR45755:SF3">
    <property type="entry name" value="METAL TOLERANCE PROTEIN C2"/>
    <property type="match status" value="1"/>
</dbReference>
<dbReference type="InterPro" id="IPR058533">
    <property type="entry name" value="Cation_efflux_TM"/>
</dbReference>
<sequence>GTAGSPPARCAASRSCSPSTPPTPPWSWPWASSRGAWASSPTPSTSPSAAACSPSPSSPWPPPGPSQTPHTPTGTRDWRSSPPSPMPQLFLLFMSFSLAVEALHSFMQDESEHKHYLIVSAVTNLLVNLLGVWFFRSYARVNIVYRKAEDMNHHSICLHVLADSVRRLDTSFLVSFIGD</sequence>
<dbReference type="InterPro" id="IPR045316">
    <property type="entry name" value="Msc2-like"/>
</dbReference>
<name>A0A453Q846_AEGTS</name>
<reference evidence="9" key="5">
    <citation type="journal article" date="2021" name="G3 (Bethesda)">
        <title>Aegilops tauschii genome assembly Aet v5.0 features greater sequence contiguity and improved annotation.</title>
        <authorList>
            <person name="Wang L."/>
            <person name="Zhu T."/>
            <person name="Rodriguez J.C."/>
            <person name="Deal K.R."/>
            <person name="Dubcovsky J."/>
            <person name="McGuire P.E."/>
            <person name="Lux T."/>
            <person name="Spannagl M."/>
            <person name="Mayer K.F.X."/>
            <person name="Baldrich P."/>
            <person name="Meyers B.C."/>
            <person name="Huo N."/>
            <person name="Gu Y.Q."/>
            <person name="Zhou H."/>
            <person name="Devos K.M."/>
            <person name="Bennetzen J.L."/>
            <person name="Unver T."/>
            <person name="Budak H."/>
            <person name="Gulick P.J."/>
            <person name="Galiba G."/>
            <person name="Kalapos B."/>
            <person name="Nelson D.R."/>
            <person name="Li P."/>
            <person name="You F.M."/>
            <person name="Luo M.C."/>
            <person name="Dvorak J."/>
        </authorList>
    </citation>
    <scope>NUCLEOTIDE SEQUENCE [LARGE SCALE GENOMIC DNA]</scope>
    <source>
        <strain evidence="9">cv. AL8/78</strain>
    </source>
</reference>
<dbReference type="Proteomes" id="UP000015105">
    <property type="component" value="Chromosome 6D"/>
</dbReference>
<organism evidence="9 10">
    <name type="scientific">Aegilops tauschii subsp. strangulata</name>
    <name type="common">Goatgrass</name>
    <dbReference type="NCBI Taxonomy" id="200361"/>
    <lineage>
        <taxon>Eukaryota</taxon>
        <taxon>Viridiplantae</taxon>
        <taxon>Streptophyta</taxon>
        <taxon>Embryophyta</taxon>
        <taxon>Tracheophyta</taxon>
        <taxon>Spermatophyta</taxon>
        <taxon>Magnoliopsida</taxon>
        <taxon>Liliopsida</taxon>
        <taxon>Poales</taxon>
        <taxon>Poaceae</taxon>
        <taxon>BOP clade</taxon>
        <taxon>Pooideae</taxon>
        <taxon>Triticodae</taxon>
        <taxon>Triticeae</taxon>
        <taxon>Triticinae</taxon>
        <taxon>Aegilops</taxon>
    </lineage>
</organism>
<dbReference type="GO" id="GO:0005794">
    <property type="term" value="C:Golgi apparatus"/>
    <property type="evidence" value="ECO:0007669"/>
    <property type="project" value="TreeGrafter"/>
</dbReference>
<keyword evidence="5 7" id="KW-0472">Membrane</keyword>
<reference evidence="10" key="2">
    <citation type="journal article" date="2017" name="Nat. Plants">
        <title>The Aegilops tauschii genome reveals multiple impacts of transposons.</title>
        <authorList>
            <person name="Zhao G."/>
            <person name="Zou C."/>
            <person name="Li K."/>
            <person name="Wang K."/>
            <person name="Li T."/>
            <person name="Gao L."/>
            <person name="Zhang X."/>
            <person name="Wang H."/>
            <person name="Yang Z."/>
            <person name="Liu X."/>
            <person name="Jiang W."/>
            <person name="Mao L."/>
            <person name="Kong X."/>
            <person name="Jiao Y."/>
            <person name="Jia J."/>
        </authorList>
    </citation>
    <scope>NUCLEOTIDE SEQUENCE [LARGE SCALE GENOMIC DNA]</scope>
    <source>
        <strain evidence="10">cv. AL8/78</strain>
    </source>
</reference>
<keyword evidence="4 7" id="KW-1133">Transmembrane helix</keyword>
<feature type="compositionally biased region" description="Low complexity" evidence="6">
    <location>
        <begin position="1"/>
        <end position="18"/>
    </location>
</feature>
<dbReference type="GO" id="GO:0005385">
    <property type="term" value="F:zinc ion transmembrane transporter activity"/>
    <property type="evidence" value="ECO:0007669"/>
    <property type="project" value="InterPro"/>
</dbReference>
<feature type="compositionally biased region" description="Low complexity" evidence="6">
    <location>
        <begin position="28"/>
        <end position="55"/>
    </location>
</feature>
<evidence type="ECO:0000256" key="2">
    <source>
        <dbReference type="ARBA" id="ARBA00022448"/>
    </source>
</evidence>
<reference evidence="10" key="1">
    <citation type="journal article" date="2014" name="Science">
        <title>Ancient hybridizations among the ancestral genomes of bread wheat.</title>
        <authorList>
            <consortium name="International Wheat Genome Sequencing Consortium,"/>
            <person name="Marcussen T."/>
            <person name="Sandve S.R."/>
            <person name="Heier L."/>
            <person name="Spannagl M."/>
            <person name="Pfeifer M."/>
            <person name="Jakobsen K.S."/>
            <person name="Wulff B.B."/>
            <person name="Steuernagel B."/>
            <person name="Mayer K.F."/>
            <person name="Olsen O.A."/>
        </authorList>
    </citation>
    <scope>NUCLEOTIDE SEQUENCE [LARGE SCALE GENOMIC DNA]</scope>
    <source>
        <strain evidence="10">cv. AL8/78</strain>
    </source>
</reference>
<evidence type="ECO:0000256" key="6">
    <source>
        <dbReference type="SAM" id="MobiDB-lite"/>
    </source>
</evidence>
<protein>
    <recommendedName>
        <fullName evidence="8">Cation efflux protein transmembrane domain-containing protein</fullName>
    </recommendedName>
</protein>
<evidence type="ECO:0000256" key="1">
    <source>
        <dbReference type="ARBA" id="ARBA00004141"/>
    </source>
</evidence>
<dbReference type="AlphaFoldDB" id="A0A453Q846"/>
<dbReference type="GO" id="GO:0006882">
    <property type="term" value="P:intracellular zinc ion homeostasis"/>
    <property type="evidence" value="ECO:0007669"/>
    <property type="project" value="InterPro"/>
</dbReference>
<evidence type="ECO:0000313" key="10">
    <source>
        <dbReference type="Proteomes" id="UP000015105"/>
    </source>
</evidence>
<evidence type="ECO:0000256" key="3">
    <source>
        <dbReference type="ARBA" id="ARBA00022692"/>
    </source>
</evidence>
<evidence type="ECO:0000256" key="5">
    <source>
        <dbReference type="ARBA" id="ARBA00023136"/>
    </source>
</evidence>
<dbReference type="SUPFAM" id="SSF161111">
    <property type="entry name" value="Cation efflux protein transmembrane domain-like"/>
    <property type="match status" value="1"/>
</dbReference>
<proteinExistence type="predicted"/>
<dbReference type="Pfam" id="PF01545">
    <property type="entry name" value="Cation_efflux"/>
    <property type="match status" value="1"/>
</dbReference>
<reference evidence="9" key="3">
    <citation type="journal article" date="2017" name="Nature">
        <title>Genome sequence of the progenitor of the wheat D genome Aegilops tauschii.</title>
        <authorList>
            <person name="Luo M.C."/>
            <person name="Gu Y.Q."/>
            <person name="Puiu D."/>
            <person name="Wang H."/>
            <person name="Twardziok S.O."/>
            <person name="Deal K.R."/>
            <person name="Huo N."/>
            <person name="Zhu T."/>
            <person name="Wang L."/>
            <person name="Wang Y."/>
            <person name="McGuire P.E."/>
            <person name="Liu S."/>
            <person name="Long H."/>
            <person name="Ramasamy R.K."/>
            <person name="Rodriguez J.C."/>
            <person name="Van S.L."/>
            <person name="Yuan L."/>
            <person name="Wang Z."/>
            <person name="Xia Z."/>
            <person name="Xiao L."/>
            <person name="Anderson O.D."/>
            <person name="Ouyang S."/>
            <person name="Liang Y."/>
            <person name="Zimin A.V."/>
            <person name="Pertea G."/>
            <person name="Qi P."/>
            <person name="Bennetzen J.L."/>
            <person name="Dai X."/>
            <person name="Dawson M.W."/>
            <person name="Muller H.G."/>
            <person name="Kugler K."/>
            <person name="Rivarola-Duarte L."/>
            <person name="Spannagl M."/>
            <person name="Mayer K.F.X."/>
            <person name="Lu F.H."/>
            <person name="Bevan M.W."/>
            <person name="Leroy P."/>
            <person name="Li P."/>
            <person name="You F.M."/>
            <person name="Sun Q."/>
            <person name="Liu Z."/>
            <person name="Lyons E."/>
            <person name="Wicker T."/>
            <person name="Salzberg S.L."/>
            <person name="Devos K.M."/>
            <person name="Dvorak J."/>
        </authorList>
    </citation>
    <scope>NUCLEOTIDE SEQUENCE [LARGE SCALE GENOMIC DNA]</scope>
    <source>
        <strain evidence="9">cv. AL8/78</strain>
    </source>
</reference>
<keyword evidence="10" id="KW-1185">Reference proteome</keyword>